<gene>
    <name evidence="2" type="ORF">SBAD_LOCUS12870</name>
</gene>
<sequence>RTTYVYRHDLIGLHQRDLTCRINPKVDKIPEKFRPRKFVISSRVGEAKGCIRCCVARNPSNGYRYLAVLLPHGILLLQWYEPLQRFMRIQLITCKIPIPFPLFEMFVSPELEYPVVCCGVRLG</sequence>
<evidence type="ECO:0000313" key="2">
    <source>
        <dbReference type="EMBL" id="VDP52398.1"/>
    </source>
</evidence>
<dbReference type="WBParaSite" id="SBAD_0001328301-mRNA-1">
    <property type="protein sequence ID" value="SBAD_0001328301-mRNA-1"/>
    <property type="gene ID" value="SBAD_0001328301"/>
</dbReference>
<proteinExistence type="predicted"/>
<evidence type="ECO:0000313" key="4">
    <source>
        <dbReference type="WBParaSite" id="SBAD_0001328301-mRNA-1"/>
    </source>
</evidence>
<reference evidence="4" key="1">
    <citation type="submission" date="2016-06" db="UniProtKB">
        <authorList>
            <consortium name="WormBaseParasite"/>
        </authorList>
    </citation>
    <scope>IDENTIFICATION</scope>
</reference>
<organism evidence="4">
    <name type="scientific">Soboliphyme baturini</name>
    <dbReference type="NCBI Taxonomy" id="241478"/>
    <lineage>
        <taxon>Eukaryota</taxon>
        <taxon>Metazoa</taxon>
        <taxon>Ecdysozoa</taxon>
        <taxon>Nematoda</taxon>
        <taxon>Enoplea</taxon>
        <taxon>Dorylaimia</taxon>
        <taxon>Dioctophymatida</taxon>
        <taxon>Dioctophymatoidea</taxon>
        <taxon>Soboliphymatidae</taxon>
        <taxon>Soboliphyme</taxon>
    </lineage>
</organism>
<keyword evidence="3" id="KW-1185">Reference proteome</keyword>
<evidence type="ECO:0000259" key="1">
    <source>
        <dbReference type="Pfam" id="PF00780"/>
    </source>
</evidence>
<dbReference type="AlphaFoldDB" id="A0A183JAH2"/>
<dbReference type="InterPro" id="IPR001180">
    <property type="entry name" value="CNH_dom"/>
</dbReference>
<feature type="domain" description="CNH" evidence="1">
    <location>
        <begin position="2"/>
        <end position="120"/>
    </location>
</feature>
<dbReference type="EMBL" id="UZAM01019167">
    <property type="protein sequence ID" value="VDP52398.1"/>
    <property type="molecule type" value="Genomic_DNA"/>
</dbReference>
<protein>
    <submittedName>
        <fullName evidence="4">CNH domain-containing protein</fullName>
    </submittedName>
</protein>
<name>A0A183JAH2_9BILA</name>
<dbReference type="Pfam" id="PF00780">
    <property type="entry name" value="CNH"/>
    <property type="match status" value="1"/>
</dbReference>
<evidence type="ECO:0000313" key="3">
    <source>
        <dbReference type="Proteomes" id="UP000270296"/>
    </source>
</evidence>
<dbReference type="OrthoDB" id="8693905at2759"/>
<reference evidence="2 3" key="2">
    <citation type="submission" date="2018-11" db="EMBL/GenBank/DDBJ databases">
        <authorList>
            <consortium name="Pathogen Informatics"/>
        </authorList>
    </citation>
    <scope>NUCLEOTIDE SEQUENCE [LARGE SCALE GENOMIC DNA]</scope>
</reference>
<dbReference type="Proteomes" id="UP000270296">
    <property type="component" value="Unassembled WGS sequence"/>
</dbReference>
<accession>A0A183JAH2</accession>